<dbReference type="InterPro" id="IPR036526">
    <property type="entry name" value="C-N_Hydrolase_sf"/>
</dbReference>
<evidence type="ECO:0000256" key="1">
    <source>
        <dbReference type="ARBA" id="ARBA00008129"/>
    </source>
</evidence>
<dbReference type="PROSITE" id="PS50263">
    <property type="entry name" value="CN_HYDROLASE"/>
    <property type="match status" value="1"/>
</dbReference>
<feature type="domain" description="CN hydrolase" evidence="3">
    <location>
        <begin position="3"/>
        <end position="274"/>
    </location>
</feature>
<evidence type="ECO:0000313" key="4">
    <source>
        <dbReference type="EMBL" id="SER01771.1"/>
    </source>
</evidence>
<evidence type="ECO:0000256" key="2">
    <source>
        <dbReference type="PROSITE-ProRule" id="PRU10139"/>
    </source>
</evidence>
<dbReference type="GO" id="GO:0000257">
    <property type="term" value="F:nitrilase activity"/>
    <property type="evidence" value="ECO:0007669"/>
    <property type="project" value="UniProtKB-ARBA"/>
</dbReference>
<dbReference type="InterPro" id="IPR003010">
    <property type="entry name" value="C-N_Hydrolase"/>
</dbReference>
<gene>
    <name evidence="4" type="ORF">SAMN03080615_03620</name>
</gene>
<dbReference type="EMBL" id="FOGB01000014">
    <property type="protein sequence ID" value="SER01771.1"/>
    <property type="molecule type" value="Genomic_DNA"/>
</dbReference>
<name>A0A1H9KRI0_9GAMM</name>
<comment type="similarity">
    <text evidence="1">Belongs to the carbon-nitrogen hydrolase superfamily. Nitrilase family.</text>
</comment>
<dbReference type="Pfam" id="PF00795">
    <property type="entry name" value="CN_hydrolase"/>
    <property type="match status" value="1"/>
</dbReference>
<dbReference type="InterPro" id="IPR000132">
    <property type="entry name" value="Nitrilase/CN_hydratase_CS"/>
</dbReference>
<protein>
    <submittedName>
        <fullName evidence="4">Nitrilase</fullName>
    </submittedName>
</protein>
<proteinExistence type="inferred from homology"/>
<evidence type="ECO:0000313" key="5">
    <source>
        <dbReference type="Proteomes" id="UP000198749"/>
    </source>
</evidence>
<dbReference type="OrthoDB" id="9803803at2"/>
<feature type="active site" description="Proton acceptor" evidence="2">
    <location>
        <position position="43"/>
    </location>
</feature>
<dbReference type="STRING" id="355243.SAMN03080615_03620"/>
<dbReference type="Gene3D" id="3.60.110.10">
    <property type="entry name" value="Carbon-nitrogen hydrolase"/>
    <property type="match status" value="1"/>
</dbReference>
<dbReference type="RefSeq" id="WP_091361003.1">
    <property type="nucleotide sequence ID" value="NZ_AP025284.1"/>
</dbReference>
<keyword evidence="5" id="KW-1185">Reference proteome</keyword>
<organism evidence="4 5">
    <name type="scientific">Amphritea atlantica</name>
    <dbReference type="NCBI Taxonomy" id="355243"/>
    <lineage>
        <taxon>Bacteria</taxon>
        <taxon>Pseudomonadati</taxon>
        <taxon>Pseudomonadota</taxon>
        <taxon>Gammaproteobacteria</taxon>
        <taxon>Oceanospirillales</taxon>
        <taxon>Oceanospirillaceae</taxon>
        <taxon>Amphritea</taxon>
    </lineage>
</organism>
<dbReference type="InterPro" id="IPR044149">
    <property type="entry name" value="Nitrilases_CHs"/>
</dbReference>
<evidence type="ECO:0000259" key="3">
    <source>
        <dbReference type="PROSITE" id="PS50263"/>
    </source>
</evidence>
<dbReference type="PANTHER" id="PTHR46044">
    <property type="entry name" value="NITRILASE"/>
    <property type="match status" value="1"/>
</dbReference>
<dbReference type="PROSITE" id="PS00920">
    <property type="entry name" value="NITRIL_CHT_1"/>
    <property type="match status" value="1"/>
</dbReference>
<dbReference type="Proteomes" id="UP000198749">
    <property type="component" value="Unassembled WGS sequence"/>
</dbReference>
<accession>A0A1H9KRI0</accession>
<reference evidence="5" key="1">
    <citation type="submission" date="2016-10" db="EMBL/GenBank/DDBJ databases">
        <authorList>
            <person name="Varghese N."/>
            <person name="Submissions S."/>
        </authorList>
    </citation>
    <scope>NUCLEOTIDE SEQUENCE [LARGE SCALE GENOMIC DNA]</scope>
    <source>
        <strain evidence="5">DSM 18887</strain>
    </source>
</reference>
<dbReference type="CDD" id="cd07564">
    <property type="entry name" value="nitrilases_CHs"/>
    <property type="match status" value="1"/>
</dbReference>
<dbReference type="SUPFAM" id="SSF56317">
    <property type="entry name" value="Carbon-nitrogen hydrolase"/>
    <property type="match status" value="1"/>
</dbReference>
<sequence>MDINVAISQKPPVLLDLKASLELAVSTIEEVAKQGSQLLVFPEAFLPGYPTWIWRLRPGGDIALGNQIHFQLRNHSVNIAKGDLNPVCEAAAKHNMVVVMGMNEIDSEFSGSTLFNTVVVIGSDGSLLNRHRKIMPTNPERMVWGFGDASGLRVVDTPVGRIGCLICWENYMPLARYALYAQDIDIYIAPTWDSGDTWIASMNHIAREGGCWVLSTATAIQGSDIPASFPERDRLFTDDEWINPGDAVVVKPFGGVVAGPLHREKGVLYATIDTDAARDSRKALDVAGHYHRPDIFHLAINRTAMPPVTFSDAKN</sequence>
<dbReference type="PANTHER" id="PTHR46044:SF1">
    <property type="entry name" value="CN HYDROLASE DOMAIN-CONTAINING PROTEIN"/>
    <property type="match status" value="1"/>
</dbReference>
<dbReference type="AlphaFoldDB" id="A0A1H9KRI0"/>